<feature type="region of interest" description="Disordered" evidence="1">
    <location>
        <begin position="625"/>
        <end position="656"/>
    </location>
</feature>
<reference evidence="4 5" key="1">
    <citation type="submission" date="2014-04" db="EMBL/GenBank/DDBJ databases">
        <authorList>
            <consortium name="DOE Joint Genome Institute"/>
            <person name="Kuo A."/>
            <person name="Girlanda M."/>
            <person name="Perotto S."/>
            <person name="Kohler A."/>
            <person name="Nagy L.G."/>
            <person name="Floudas D."/>
            <person name="Copeland A."/>
            <person name="Barry K.W."/>
            <person name="Cichocki N."/>
            <person name="Veneault-Fourrey C."/>
            <person name="LaButti K."/>
            <person name="Lindquist E.A."/>
            <person name="Lipzen A."/>
            <person name="Lundell T."/>
            <person name="Morin E."/>
            <person name="Murat C."/>
            <person name="Sun H."/>
            <person name="Tunlid A."/>
            <person name="Henrissat B."/>
            <person name="Grigoriev I.V."/>
            <person name="Hibbett D.S."/>
            <person name="Martin F."/>
            <person name="Nordberg H.P."/>
            <person name="Cantor M.N."/>
            <person name="Hua S.X."/>
        </authorList>
    </citation>
    <scope>NUCLEOTIDE SEQUENCE [LARGE SCALE GENOMIC DNA]</scope>
    <source>
        <strain evidence="4 5">MUT 4182</strain>
    </source>
</reference>
<accession>A0A0C3LE90</accession>
<dbReference type="InterPro" id="IPR052744">
    <property type="entry name" value="GPAT/DAPAT"/>
</dbReference>
<dbReference type="EMBL" id="KN822956">
    <property type="protein sequence ID" value="KIO32253.1"/>
    <property type="molecule type" value="Genomic_DNA"/>
</dbReference>
<gene>
    <name evidence="4" type="ORF">M407DRAFT_18820</name>
</gene>
<feature type="compositionally biased region" description="Low complexity" evidence="1">
    <location>
        <begin position="477"/>
        <end position="488"/>
    </location>
</feature>
<reference evidence="5" key="2">
    <citation type="submission" date="2015-01" db="EMBL/GenBank/DDBJ databases">
        <title>Evolutionary Origins and Diversification of the Mycorrhizal Mutualists.</title>
        <authorList>
            <consortium name="DOE Joint Genome Institute"/>
            <consortium name="Mycorrhizal Genomics Consortium"/>
            <person name="Kohler A."/>
            <person name="Kuo A."/>
            <person name="Nagy L.G."/>
            <person name="Floudas D."/>
            <person name="Copeland A."/>
            <person name="Barry K.W."/>
            <person name="Cichocki N."/>
            <person name="Veneault-Fourrey C."/>
            <person name="LaButti K."/>
            <person name="Lindquist E.A."/>
            <person name="Lipzen A."/>
            <person name="Lundell T."/>
            <person name="Morin E."/>
            <person name="Murat C."/>
            <person name="Riley R."/>
            <person name="Ohm R."/>
            <person name="Sun H."/>
            <person name="Tunlid A."/>
            <person name="Henrissat B."/>
            <person name="Grigoriev I.V."/>
            <person name="Hibbett D.S."/>
            <person name="Martin F."/>
        </authorList>
    </citation>
    <scope>NUCLEOTIDE SEQUENCE [LARGE SCALE GENOMIC DNA]</scope>
    <source>
        <strain evidence="5">MUT 4182</strain>
    </source>
</reference>
<dbReference type="PANTHER" id="PTHR31605:SF0">
    <property type="entry name" value="GLYCEROL-3-PHOSPHATE O-ACYLTRANSFERASE 1"/>
    <property type="match status" value="1"/>
</dbReference>
<dbReference type="PANTHER" id="PTHR31605">
    <property type="entry name" value="GLYCEROL-3-PHOSPHATE O-ACYLTRANSFERASE 1"/>
    <property type="match status" value="1"/>
</dbReference>
<proteinExistence type="predicted"/>
<feature type="transmembrane region" description="Helical" evidence="2">
    <location>
        <begin position="322"/>
        <end position="351"/>
    </location>
</feature>
<name>A0A0C3LE90_9AGAM</name>
<evidence type="ECO:0000313" key="5">
    <source>
        <dbReference type="Proteomes" id="UP000054248"/>
    </source>
</evidence>
<feature type="domain" description="Phospholipid/glycerol acyltransferase" evidence="3">
    <location>
        <begin position="39"/>
        <end position="170"/>
    </location>
</feature>
<dbReference type="Pfam" id="PF01553">
    <property type="entry name" value="Acyltransferase"/>
    <property type="match status" value="1"/>
</dbReference>
<evidence type="ECO:0000256" key="1">
    <source>
        <dbReference type="SAM" id="MobiDB-lite"/>
    </source>
</evidence>
<keyword evidence="2" id="KW-0472">Membrane</keyword>
<feature type="transmembrane region" description="Helical" evidence="2">
    <location>
        <begin position="372"/>
        <end position="393"/>
    </location>
</feature>
<feature type="region of interest" description="Disordered" evidence="1">
    <location>
        <begin position="471"/>
        <end position="500"/>
    </location>
</feature>
<keyword evidence="2" id="KW-1133">Transmembrane helix</keyword>
<feature type="transmembrane region" description="Helical" evidence="2">
    <location>
        <begin position="399"/>
        <end position="416"/>
    </location>
</feature>
<keyword evidence="5" id="KW-1185">Reference proteome</keyword>
<dbReference type="Proteomes" id="UP000054248">
    <property type="component" value="Unassembled WGS sequence"/>
</dbReference>
<evidence type="ECO:0000256" key="2">
    <source>
        <dbReference type="SAM" id="Phobius"/>
    </source>
</evidence>
<dbReference type="SUPFAM" id="SSF69593">
    <property type="entry name" value="Glycerol-3-phosphate (1)-acyltransferase"/>
    <property type="match status" value="1"/>
</dbReference>
<dbReference type="SMART" id="SM00563">
    <property type="entry name" value="PlsC"/>
    <property type="match status" value="1"/>
</dbReference>
<evidence type="ECO:0000259" key="3">
    <source>
        <dbReference type="SMART" id="SM00563"/>
    </source>
</evidence>
<dbReference type="STRING" id="1051891.A0A0C3LE90"/>
<sequence length="656" mass="71933">MPFGPSHKIILSIAKGALHSFFHEIRVINEDNVPKDGPVLVLCTHHNMIIDPAMLSSTFPHGRFIHYWAKASLFANPIAKAILVDAGNIPVNRRSKDNQSMFKGTFDALAADEVVALFPEGTSYTEPRIMQVKDGASWAALEYTKWATSEEGKRKNAQPLRLIPAGLVYTNKSKYRSSAIMEYGKPIPLESLAAQFNAGDPDAAKQAVKKLTKTIEATMVRLTINANDWDALYAGRMARQLLWEDERTLNLDEFVAVSQILVDLFNYQNTLKSYSGLKEALLKYYALLKASKLTNDAICTLPLPRTLDPSRPTPLPSRLSTLGFLLLSTFGCIGPLPFFTLPLLINAPVYIMSRYGANLAFDEEESQAQNKVVFGALLTTVVYGSVFCALWAFFWMSPLGAVLAGSAVWLLFNYYLRTIDDFYTRTKRLFAAWRVLVGVWGPRGWDLSPADLKQYTVPEIPKINPWVERPLTPTPPAGAAATNTTTPASESVTEKAKKHLKKPASRSLVRHVLRARIEASRALEAFLQELEVASPRVRVSAHLGREEGTIEEGYVSGLSSETGDYLDVGAAVGSKSASTPGTPITPGTPVAEKRAYLEGREIIKFLRDRGAKIAHQAGASDWVAALSSDEGESETPGARGSGAGEAEVFWVKPSAQ</sequence>
<dbReference type="AlphaFoldDB" id="A0A0C3LE90"/>
<organism evidence="4 5">
    <name type="scientific">Tulasnella calospora MUT 4182</name>
    <dbReference type="NCBI Taxonomy" id="1051891"/>
    <lineage>
        <taxon>Eukaryota</taxon>
        <taxon>Fungi</taxon>
        <taxon>Dikarya</taxon>
        <taxon>Basidiomycota</taxon>
        <taxon>Agaricomycotina</taxon>
        <taxon>Agaricomycetes</taxon>
        <taxon>Cantharellales</taxon>
        <taxon>Tulasnellaceae</taxon>
        <taxon>Tulasnella</taxon>
    </lineage>
</organism>
<keyword evidence="2" id="KW-0812">Transmembrane</keyword>
<protein>
    <recommendedName>
        <fullName evidence="3">Phospholipid/glycerol acyltransferase domain-containing protein</fullName>
    </recommendedName>
</protein>
<dbReference type="GO" id="GO:0008654">
    <property type="term" value="P:phospholipid biosynthetic process"/>
    <property type="evidence" value="ECO:0007669"/>
    <property type="project" value="TreeGrafter"/>
</dbReference>
<dbReference type="GO" id="GO:0016287">
    <property type="term" value="F:glycerone-phosphate O-acyltransferase activity"/>
    <property type="evidence" value="ECO:0007669"/>
    <property type="project" value="TreeGrafter"/>
</dbReference>
<dbReference type="CDD" id="cd07992">
    <property type="entry name" value="LPLAT_AAK14816-like"/>
    <property type="match status" value="1"/>
</dbReference>
<evidence type="ECO:0000313" key="4">
    <source>
        <dbReference type="EMBL" id="KIO32253.1"/>
    </source>
</evidence>
<dbReference type="HOGENOM" id="CLU_026175_0_0_1"/>
<dbReference type="GO" id="GO:0004366">
    <property type="term" value="F:glycerol-3-phosphate O-acyltransferase activity"/>
    <property type="evidence" value="ECO:0007669"/>
    <property type="project" value="TreeGrafter"/>
</dbReference>
<dbReference type="OrthoDB" id="1044435at2759"/>
<dbReference type="InterPro" id="IPR002123">
    <property type="entry name" value="Plipid/glycerol_acylTrfase"/>
</dbReference>